<dbReference type="EMBL" id="NSLI01000003">
    <property type="protein sequence ID" value="PAX07926.1"/>
    <property type="molecule type" value="Genomic_DNA"/>
</dbReference>
<feature type="transmembrane region" description="Helical" evidence="1">
    <location>
        <begin position="63"/>
        <end position="83"/>
    </location>
</feature>
<dbReference type="Proteomes" id="UP000218151">
    <property type="component" value="Unassembled WGS sequence"/>
</dbReference>
<name>A0A2A2SF79_9SPHN</name>
<gene>
    <name evidence="2" type="ORF">CKY28_09985</name>
</gene>
<keyword evidence="1" id="KW-1133">Transmembrane helix</keyword>
<protein>
    <recommendedName>
        <fullName evidence="4">Integral membrane protein</fullName>
    </recommendedName>
</protein>
<comment type="caution">
    <text evidence="2">The sequence shown here is derived from an EMBL/GenBank/DDBJ whole genome shotgun (WGS) entry which is preliminary data.</text>
</comment>
<organism evidence="2 3">
    <name type="scientific">Sphingomonas lenta</name>
    <dbReference type="NCBI Taxonomy" id="1141887"/>
    <lineage>
        <taxon>Bacteria</taxon>
        <taxon>Pseudomonadati</taxon>
        <taxon>Pseudomonadota</taxon>
        <taxon>Alphaproteobacteria</taxon>
        <taxon>Sphingomonadales</taxon>
        <taxon>Sphingomonadaceae</taxon>
        <taxon>Sphingomonas</taxon>
    </lineage>
</organism>
<proteinExistence type="predicted"/>
<evidence type="ECO:0000256" key="1">
    <source>
        <dbReference type="SAM" id="Phobius"/>
    </source>
</evidence>
<feature type="transmembrane region" description="Helical" evidence="1">
    <location>
        <begin position="24"/>
        <end position="43"/>
    </location>
</feature>
<evidence type="ECO:0000313" key="3">
    <source>
        <dbReference type="Proteomes" id="UP000218151"/>
    </source>
</evidence>
<keyword evidence="3" id="KW-1185">Reference proteome</keyword>
<keyword evidence="1" id="KW-0812">Transmembrane</keyword>
<reference evidence="3" key="1">
    <citation type="submission" date="2017-09" db="EMBL/GenBank/DDBJ databases">
        <authorList>
            <person name="Feng G."/>
            <person name="Zhu H."/>
        </authorList>
    </citation>
    <scope>NUCLEOTIDE SEQUENCE [LARGE SCALE GENOMIC DNA]</scope>
    <source>
        <strain evidence="3">1PNM-20</strain>
    </source>
</reference>
<sequence length="149" mass="15841">MRGDPPDPGFIADLEFLENRDLDLSVRLGAMLAFNALVITVGTHPVSASPGAPLSVDAATQPWLTLASLAGIAPVVVSSYLCLRAILVGEEFDAEGLDGDEALRQRLFASFVHSIDAQGRRLRRAVRWTIAGGVATMIVWAAILSVKMG</sequence>
<evidence type="ECO:0008006" key="4">
    <source>
        <dbReference type="Google" id="ProtNLM"/>
    </source>
</evidence>
<dbReference type="AlphaFoldDB" id="A0A2A2SF79"/>
<evidence type="ECO:0000313" key="2">
    <source>
        <dbReference type="EMBL" id="PAX07926.1"/>
    </source>
</evidence>
<keyword evidence="1" id="KW-0472">Membrane</keyword>
<feature type="transmembrane region" description="Helical" evidence="1">
    <location>
        <begin position="125"/>
        <end position="146"/>
    </location>
</feature>
<accession>A0A2A2SF79</accession>